<dbReference type="PROSITE" id="PS50096">
    <property type="entry name" value="IQ"/>
    <property type="match status" value="4"/>
</dbReference>
<dbReference type="Gene3D" id="3.40.850.10">
    <property type="entry name" value="Kinesin motor domain"/>
    <property type="match status" value="1"/>
</dbReference>
<organism evidence="11 12">
    <name type="scientific">Owenia fusiformis</name>
    <name type="common">Polychaete worm</name>
    <dbReference type="NCBI Taxonomy" id="6347"/>
    <lineage>
        <taxon>Eukaryota</taxon>
        <taxon>Metazoa</taxon>
        <taxon>Spiralia</taxon>
        <taxon>Lophotrochozoa</taxon>
        <taxon>Annelida</taxon>
        <taxon>Polychaeta</taxon>
        <taxon>Sedentaria</taxon>
        <taxon>Canalipalpata</taxon>
        <taxon>Sabellida</taxon>
        <taxon>Oweniida</taxon>
        <taxon>Oweniidae</taxon>
        <taxon>Owenia</taxon>
    </lineage>
</organism>
<evidence type="ECO:0000313" key="11">
    <source>
        <dbReference type="EMBL" id="CAH1789346.1"/>
    </source>
</evidence>
<dbReference type="GO" id="GO:0016459">
    <property type="term" value="C:myosin complex"/>
    <property type="evidence" value="ECO:0007669"/>
    <property type="project" value="UniProtKB-KW"/>
</dbReference>
<dbReference type="Gene3D" id="1.20.58.530">
    <property type="match status" value="1"/>
</dbReference>
<dbReference type="Gene3D" id="1.20.120.720">
    <property type="entry name" value="Myosin VI head, motor domain, U50 subdomain"/>
    <property type="match status" value="1"/>
</dbReference>
<feature type="binding site" evidence="9">
    <location>
        <begin position="165"/>
        <end position="172"/>
    </location>
    <ligand>
        <name>ATP</name>
        <dbReference type="ChEBI" id="CHEBI:30616"/>
    </ligand>
</feature>
<dbReference type="GO" id="GO:0000146">
    <property type="term" value="F:microfilament motor activity"/>
    <property type="evidence" value="ECO:0007669"/>
    <property type="project" value="TreeGrafter"/>
</dbReference>
<feature type="compositionally biased region" description="Low complexity" evidence="10">
    <location>
        <begin position="1151"/>
        <end position="1160"/>
    </location>
</feature>
<keyword evidence="12" id="KW-1185">Reference proteome</keyword>
<proteinExistence type="inferred from homology"/>
<dbReference type="GO" id="GO:0016020">
    <property type="term" value="C:membrane"/>
    <property type="evidence" value="ECO:0007669"/>
    <property type="project" value="TreeGrafter"/>
</dbReference>
<sequence>MSTKELFTKGARVWIPDAEEVWRGADLLEDYKGQKTLKIEYENKQGRLTQEEIAVKTPDDLPPLRNPEILIGENDLTSLSYLHEPAVLHNLQVRFVDLNAIYTYCGIVLVAINPYDSLPIYGNETIMAYSGQDMASMDPHIYAVAEEAFKQMTRFDKNQSIIVSGESGAGKTVSAKYAMRYFALVGGNEDETQVEQKVLSSNPIMESIGNAKTIRNDNSSRFGKYIELGFNRNSNIIGANMRTYLLEKSRVVFQAQDERNYHVFYQLCASADLPELAEFKLHDADTFYYTNQGENPYIDEVDDAAEFQNLKEAFTILGINEKQQHEIFRIFSAILHFGNVVIDEGESEDQSVIQKGNPHLAIMANLLGIDENQMKMWLCNKKFTTMNEVLIRPLTMHQALFAKDALSKHIYSKVFDWIVTKLNKALQTSAKYNKFIGVLDIYGFETFEINSFEQFCINYANEKLQQQFCLHVFKLEQEEYVREEIEWSFIDFYDNQPCIDLIESKLGILDLLDEECKMPKGSDANWTQKLYKGCTKSKHFKKPRMSNTAFLIIHFADTVEYQSDGFLEKNRDTVLEEQLNILKASQYELVAELFTDEGGKPRSGSKTSKDKGFAIKGGGASSRASHKKTVGSQFRDSLKLLMETLFSTTPHYVRCIKPNDLKAAFTFDNKRAVQQLRACGVLETIRISAAGYPSRWTYQDFFARYRVLARHKHIDRTDMKKTCVNIVSNLIQDSDKYQLGKTKIFFRAGQVAYLEKLRSDKLRACGIMIQKHVRGWLQKRRYQKIKKTVKLVQTYGRGLLARKQALFLKRTHAVTQIQTQIRRFLCRKRFIQQREAVMKIQALARGVFSRRMFKEMVRENRAVKIQTQIRGLLARRRFKMVRNGIIKLQSHYRRRKAKAQLKILKIEAKSIDHFKKTNKGLENKIIDLQQKLMEKNKVNTQAKEAEAKVQKMKAELSKLHDVEVKSTKSLTKIEELEKLVATLREELDKEKGEKDTLVSEKSTMQNNYEKMLSVSNEEKNRLKDELDASNEKLKLEQQRNEEILKEKMEALQKTTAHETEEDRAHHQRLVKENARLQQRFENLQSEMNMMLHRGHKRTPSDLSTISYESEISERMAELKGDDVSEDYGYGSQQRQGSFRRRRGSVDNVEWQQQQQQQQLQSTPGTAPSPAVSSPGSTP</sequence>
<dbReference type="EMBL" id="CAIIXF020000007">
    <property type="protein sequence ID" value="CAH1789346.1"/>
    <property type="molecule type" value="Genomic_DNA"/>
</dbReference>
<keyword evidence="4 9" id="KW-0067">ATP-binding</keyword>
<dbReference type="InterPro" id="IPR000048">
    <property type="entry name" value="IQ_motif_EF-hand-BS"/>
</dbReference>
<keyword evidence="8 9" id="KW-0009">Actin-binding</keyword>
<evidence type="ECO:0000256" key="4">
    <source>
        <dbReference type="ARBA" id="ARBA00022840"/>
    </source>
</evidence>
<evidence type="ECO:0000256" key="1">
    <source>
        <dbReference type="ARBA" id="ARBA00008314"/>
    </source>
</evidence>
<dbReference type="GO" id="GO:0007015">
    <property type="term" value="P:actin filament organization"/>
    <property type="evidence" value="ECO:0007669"/>
    <property type="project" value="TreeGrafter"/>
</dbReference>
<evidence type="ECO:0000256" key="5">
    <source>
        <dbReference type="ARBA" id="ARBA00023054"/>
    </source>
</evidence>
<keyword evidence="3 9" id="KW-0547">Nucleotide-binding</keyword>
<evidence type="ECO:0000256" key="9">
    <source>
        <dbReference type="PROSITE-ProRule" id="PRU00782"/>
    </source>
</evidence>
<dbReference type="InterPro" id="IPR004009">
    <property type="entry name" value="SH3_Myosin"/>
</dbReference>
<dbReference type="SMART" id="SM00242">
    <property type="entry name" value="MYSc"/>
    <property type="match status" value="1"/>
</dbReference>
<dbReference type="InterPro" id="IPR036961">
    <property type="entry name" value="Kinesin_motor_dom_sf"/>
</dbReference>
<dbReference type="Proteomes" id="UP000749559">
    <property type="component" value="Unassembled WGS sequence"/>
</dbReference>
<dbReference type="FunFam" id="1.10.10.820:FF:000001">
    <property type="entry name" value="Myosin heavy chain"/>
    <property type="match status" value="1"/>
</dbReference>
<dbReference type="PRINTS" id="PR00193">
    <property type="entry name" value="MYOSINHEAVY"/>
</dbReference>
<dbReference type="Gene3D" id="1.10.10.820">
    <property type="match status" value="1"/>
</dbReference>
<evidence type="ECO:0000256" key="6">
    <source>
        <dbReference type="ARBA" id="ARBA00023123"/>
    </source>
</evidence>
<evidence type="ECO:0000256" key="2">
    <source>
        <dbReference type="ARBA" id="ARBA00022737"/>
    </source>
</evidence>
<dbReference type="PANTHER" id="PTHR13140">
    <property type="entry name" value="MYOSIN"/>
    <property type="match status" value="1"/>
</dbReference>
<feature type="region of interest" description="Disordered" evidence="10">
    <location>
        <begin position="598"/>
        <end position="628"/>
    </location>
</feature>
<evidence type="ECO:0000256" key="8">
    <source>
        <dbReference type="ARBA" id="ARBA00023203"/>
    </source>
</evidence>
<dbReference type="GO" id="GO:0005737">
    <property type="term" value="C:cytoplasm"/>
    <property type="evidence" value="ECO:0007669"/>
    <property type="project" value="TreeGrafter"/>
</dbReference>
<evidence type="ECO:0000256" key="10">
    <source>
        <dbReference type="SAM" id="MobiDB-lite"/>
    </source>
</evidence>
<dbReference type="InterPro" id="IPR001609">
    <property type="entry name" value="Myosin_head_motor_dom-like"/>
</dbReference>
<evidence type="ECO:0000256" key="3">
    <source>
        <dbReference type="ARBA" id="ARBA00022741"/>
    </source>
</evidence>
<gene>
    <name evidence="11" type="ORF">OFUS_LOCUS14722</name>
</gene>
<keyword evidence="5" id="KW-0175">Coiled coil</keyword>
<dbReference type="OrthoDB" id="6108017at2759"/>
<dbReference type="Gene3D" id="1.20.5.190">
    <property type="match status" value="3"/>
</dbReference>
<feature type="compositionally biased region" description="Basic and acidic residues" evidence="10">
    <location>
        <begin position="1016"/>
        <end position="1033"/>
    </location>
</feature>
<comment type="caution">
    <text evidence="11">The sequence shown here is derived from an EMBL/GenBank/DDBJ whole genome shotgun (WGS) entry which is preliminary data.</text>
</comment>
<reference evidence="11" key="1">
    <citation type="submission" date="2022-03" db="EMBL/GenBank/DDBJ databases">
        <authorList>
            <person name="Martin C."/>
        </authorList>
    </citation>
    <scope>NUCLEOTIDE SEQUENCE</scope>
</reference>
<feature type="region of interest" description="Actin-binding" evidence="9">
    <location>
        <begin position="638"/>
        <end position="660"/>
    </location>
</feature>
<name>A0A8J1XR58_OWEFU</name>
<dbReference type="SUPFAM" id="SSF52540">
    <property type="entry name" value="P-loop containing nucleoside triphosphate hydrolases"/>
    <property type="match status" value="2"/>
</dbReference>
<comment type="similarity">
    <text evidence="1 9">Belongs to the TRAFAC class myosin-kinesin ATPase superfamily. Myosin family.</text>
</comment>
<keyword evidence="7 9" id="KW-0505">Motor protein</keyword>
<dbReference type="PROSITE" id="PS51844">
    <property type="entry name" value="SH3_LIKE"/>
    <property type="match status" value="1"/>
</dbReference>
<dbReference type="PROSITE" id="PS51456">
    <property type="entry name" value="MYOSIN_MOTOR"/>
    <property type="match status" value="1"/>
</dbReference>
<dbReference type="GO" id="GO:0051015">
    <property type="term" value="F:actin filament binding"/>
    <property type="evidence" value="ECO:0007669"/>
    <property type="project" value="TreeGrafter"/>
</dbReference>
<feature type="region of interest" description="Disordered" evidence="10">
    <location>
        <begin position="1116"/>
        <end position="1178"/>
    </location>
</feature>
<keyword evidence="2" id="KW-0677">Repeat</keyword>
<dbReference type="InterPro" id="IPR027417">
    <property type="entry name" value="P-loop_NTPase"/>
</dbReference>
<feature type="region of interest" description="Disordered" evidence="10">
    <location>
        <begin position="1012"/>
        <end position="1033"/>
    </location>
</feature>
<dbReference type="FunFam" id="1.20.58.530:FF:000002">
    <property type="entry name" value="Class V myosin"/>
    <property type="match status" value="1"/>
</dbReference>
<dbReference type="CDD" id="cd01380">
    <property type="entry name" value="MYSc_Myo5"/>
    <property type="match status" value="1"/>
</dbReference>
<dbReference type="SMART" id="SM00015">
    <property type="entry name" value="IQ"/>
    <property type="match status" value="6"/>
</dbReference>
<dbReference type="Gene3D" id="6.20.240.20">
    <property type="match status" value="1"/>
</dbReference>
<dbReference type="InterPro" id="IPR036103">
    <property type="entry name" value="MYSc_Myo5"/>
</dbReference>
<feature type="compositionally biased region" description="Polar residues" evidence="10">
    <location>
        <begin position="1161"/>
        <end position="1178"/>
    </location>
</feature>
<dbReference type="PANTHER" id="PTHR13140:SF706">
    <property type="entry name" value="DILUTE CLASS UNCONVENTIONAL MYOSIN, ISOFORM C"/>
    <property type="match status" value="1"/>
</dbReference>
<dbReference type="GO" id="GO:0005524">
    <property type="term" value="F:ATP binding"/>
    <property type="evidence" value="ECO:0007669"/>
    <property type="project" value="UniProtKB-UniRule"/>
</dbReference>
<keyword evidence="6 9" id="KW-0518">Myosin</keyword>
<dbReference type="Pfam" id="PF00063">
    <property type="entry name" value="Myosin_head"/>
    <property type="match status" value="1"/>
</dbReference>
<feature type="non-terminal residue" evidence="11">
    <location>
        <position position="1178"/>
    </location>
</feature>
<protein>
    <submittedName>
        <fullName evidence="11">Uncharacterized protein</fullName>
    </submittedName>
</protein>
<accession>A0A8J1XR58</accession>
<evidence type="ECO:0000313" key="12">
    <source>
        <dbReference type="Proteomes" id="UP000749559"/>
    </source>
</evidence>
<evidence type="ECO:0000256" key="7">
    <source>
        <dbReference type="ARBA" id="ARBA00023175"/>
    </source>
</evidence>
<dbReference type="AlphaFoldDB" id="A0A8J1XR58"/>
<dbReference type="Pfam" id="PF00612">
    <property type="entry name" value="IQ"/>
    <property type="match status" value="3"/>
</dbReference>